<dbReference type="GO" id="GO:0003676">
    <property type="term" value="F:nucleic acid binding"/>
    <property type="evidence" value="ECO:0007669"/>
    <property type="project" value="InterPro"/>
</dbReference>
<accession>A0A8X6UFV2</accession>
<feature type="non-terminal residue" evidence="1">
    <location>
        <position position="1"/>
    </location>
</feature>
<dbReference type="Gene3D" id="3.30.420.10">
    <property type="entry name" value="Ribonuclease H-like superfamily/Ribonuclease H"/>
    <property type="match status" value="1"/>
</dbReference>
<dbReference type="InterPro" id="IPR036397">
    <property type="entry name" value="RNaseH_sf"/>
</dbReference>
<reference evidence="1" key="1">
    <citation type="submission" date="2020-08" db="EMBL/GenBank/DDBJ databases">
        <title>Multicomponent nature underlies the extraordinary mechanical properties of spider dragline silk.</title>
        <authorList>
            <person name="Kono N."/>
            <person name="Nakamura H."/>
            <person name="Mori M."/>
            <person name="Yoshida Y."/>
            <person name="Ohtoshi R."/>
            <person name="Malay A.D."/>
            <person name="Moran D.A.P."/>
            <person name="Tomita M."/>
            <person name="Numata K."/>
            <person name="Arakawa K."/>
        </authorList>
    </citation>
    <scope>NUCLEOTIDE SEQUENCE</scope>
</reference>
<organism evidence="1 2">
    <name type="scientific">Nephila pilipes</name>
    <name type="common">Giant wood spider</name>
    <name type="synonym">Nephila maculata</name>
    <dbReference type="NCBI Taxonomy" id="299642"/>
    <lineage>
        <taxon>Eukaryota</taxon>
        <taxon>Metazoa</taxon>
        <taxon>Ecdysozoa</taxon>
        <taxon>Arthropoda</taxon>
        <taxon>Chelicerata</taxon>
        <taxon>Arachnida</taxon>
        <taxon>Araneae</taxon>
        <taxon>Araneomorphae</taxon>
        <taxon>Entelegynae</taxon>
        <taxon>Araneoidea</taxon>
        <taxon>Nephilidae</taxon>
        <taxon>Nephila</taxon>
    </lineage>
</organism>
<protein>
    <recommendedName>
        <fullName evidence="3">Integrase catalytic domain-containing protein</fullName>
    </recommendedName>
</protein>
<comment type="caution">
    <text evidence="1">The sequence shown here is derived from an EMBL/GenBank/DDBJ whole genome shotgun (WGS) entry which is preliminary data.</text>
</comment>
<sequence length="55" mass="6189">IIPNQGAPREMVSDYLSYQNIVKDINQLCQTLQLLTTVYHPETNGLTEGLNRTLA</sequence>
<dbReference type="Proteomes" id="UP000887013">
    <property type="component" value="Unassembled WGS sequence"/>
</dbReference>
<dbReference type="EMBL" id="BMAW01124913">
    <property type="protein sequence ID" value="GFU10087.1"/>
    <property type="molecule type" value="Genomic_DNA"/>
</dbReference>
<evidence type="ECO:0008006" key="3">
    <source>
        <dbReference type="Google" id="ProtNLM"/>
    </source>
</evidence>
<keyword evidence="2" id="KW-1185">Reference proteome</keyword>
<evidence type="ECO:0000313" key="1">
    <source>
        <dbReference type="EMBL" id="GFU10087.1"/>
    </source>
</evidence>
<name>A0A8X6UFV2_NEPPI</name>
<gene>
    <name evidence="1" type="ORF">NPIL_519951</name>
</gene>
<evidence type="ECO:0000313" key="2">
    <source>
        <dbReference type="Proteomes" id="UP000887013"/>
    </source>
</evidence>
<proteinExistence type="predicted"/>
<dbReference type="AlphaFoldDB" id="A0A8X6UFV2"/>